<accession>A0AAE3VJG1</accession>
<dbReference type="RefSeq" id="WP_307265238.1">
    <property type="nucleotide sequence ID" value="NZ_JAUSVL010000001.1"/>
</dbReference>
<dbReference type="SUPFAM" id="SSF53756">
    <property type="entry name" value="UDP-Glycosyltransferase/glycogen phosphorylase"/>
    <property type="match status" value="1"/>
</dbReference>
<gene>
    <name evidence="3" type="ORF">J3R75_003969</name>
</gene>
<evidence type="ECO:0000313" key="3">
    <source>
        <dbReference type="EMBL" id="MDQ0291862.1"/>
    </source>
</evidence>
<feature type="domain" description="Glycosyltransferase subfamily 4-like N-terminal" evidence="2">
    <location>
        <begin position="17"/>
        <end position="181"/>
    </location>
</feature>
<evidence type="ECO:0000259" key="1">
    <source>
        <dbReference type="Pfam" id="PF00534"/>
    </source>
</evidence>
<name>A0AAE3VJG1_9BACT</name>
<reference evidence="3" key="1">
    <citation type="submission" date="2023-07" db="EMBL/GenBank/DDBJ databases">
        <title>Genomic Encyclopedia of Type Strains, Phase IV (KMG-IV): sequencing the most valuable type-strain genomes for metagenomic binning, comparative biology and taxonomic classification.</title>
        <authorList>
            <person name="Goeker M."/>
        </authorList>
    </citation>
    <scope>NUCLEOTIDE SEQUENCE</scope>
    <source>
        <strain evidence="3">DSM 24202</strain>
    </source>
</reference>
<protein>
    <submittedName>
        <fullName evidence="3">Glycosyltransferase involved in cell wall biosynthesis</fullName>
    </submittedName>
</protein>
<evidence type="ECO:0000259" key="2">
    <source>
        <dbReference type="Pfam" id="PF13579"/>
    </source>
</evidence>
<evidence type="ECO:0000313" key="4">
    <source>
        <dbReference type="Proteomes" id="UP001238163"/>
    </source>
</evidence>
<organism evidence="3 4">
    <name type="scientific">Oligosphaera ethanolica</name>
    <dbReference type="NCBI Taxonomy" id="760260"/>
    <lineage>
        <taxon>Bacteria</taxon>
        <taxon>Pseudomonadati</taxon>
        <taxon>Lentisphaerota</taxon>
        <taxon>Oligosphaeria</taxon>
        <taxon>Oligosphaerales</taxon>
        <taxon>Oligosphaeraceae</taxon>
        <taxon>Oligosphaera</taxon>
    </lineage>
</organism>
<feature type="domain" description="Glycosyl transferase family 1" evidence="1">
    <location>
        <begin position="196"/>
        <end position="361"/>
    </location>
</feature>
<sequence>MPDKLDICHVITRMIIGGAQENTLYTCAGHLAKGHRVTLVTGPSPGPEGELLQEGCPDGLEVIVMPELVRELSPLTDWRAYRALLRLFRERRFSVVHTHASKAGIVGRVAARRAGVPFVVHTVHGQAFHAYQSALANRLYIAAERWAARHCDRIYAVAQAMIEQCVAAGVAPREKYQVVYSGMDLDCYVNATRDDALRVELGIPADALVVGKIARLFELKGHQDLLAAAPKVLAAVPNAYFLLVGDGILRDALAAQALALGIRDRVIFAGLVPPRDICRYTAQMDVLVHLSLREGLPRAVVQGLATGIPAVAYPLDGTPEVVIHGETGLLCPVRQIDAIAAALTELLLDPEKRRAMGQRGQDEVRKRFPWQRMADILEDEYSRGVAAYMSAHN</sequence>
<dbReference type="EMBL" id="JAUSVL010000001">
    <property type="protein sequence ID" value="MDQ0291862.1"/>
    <property type="molecule type" value="Genomic_DNA"/>
</dbReference>
<proteinExistence type="predicted"/>
<dbReference type="AlphaFoldDB" id="A0AAE3VJG1"/>
<dbReference type="InterPro" id="IPR001296">
    <property type="entry name" value="Glyco_trans_1"/>
</dbReference>
<dbReference type="InterPro" id="IPR050194">
    <property type="entry name" value="Glycosyltransferase_grp1"/>
</dbReference>
<dbReference type="InterPro" id="IPR028098">
    <property type="entry name" value="Glyco_trans_4-like_N"/>
</dbReference>
<dbReference type="PANTHER" id="PTHR45947">
    <property type="entry name" value="SULFOQUINOVOSYL TRANSFERASE SQD2"/>
    <property type="match status" value="1"/>
</dbReference>
<dbReference type="PANTHER" id="PTHR45947:SF3">
    <property type="entry name" value="SULFOQUINOVOSYL TRANSFERASE SQD2"/>
    <property type="match status" value="1"/>
</dbReference>
<dbReference type="GO" id="GO:0016758">
    <property type="term" value="F:hexosyltransferase activity"/>
    <property type="evidence" value="ECO:0007669"/>
    <property type="project" value="TreeGrafter"/>
</dbReference>
<dbReference type="Proteomes" id="UP001238163">
    <property type="component" value="Unassembled WGS sequence"/>
</dbReference>
<dbReference type="Pfam" id="PF13579">
    <property type="entry name" value="Glyco_trans_4_4"/>
    <property type="match status" value="1"/>
</dbReference>
<dbReference type="CDD" id="cd03808">
    <property type="entry name" value="GT4_CapM-like"/>
    <property type="match status" value="1"/>
</dbReference>
<dbReference type="Pfam" id="PF00534">
    <property type="entry name" value="Glycos_transf_1"/>
    <property type="match status" value="1"/>
</dbReference>
<keyword evidence="4" id="KW-1185">Reference proteome</keyword>
<dbReference type="Gene3D" id="3.40.50.2000">
    <property type="entry name" value="Glycogen Phosphorylase B"/>
    <property type="match status" value="2"/>
</dbReference>
<comment type="caution">
    <text evidence="3">The sequence shown here is derived from an EMBL/GenBank/DDBJ whole genome shotgun (WGS) entry which is preliminary data.</text>
</comment>